<comment type="caution">
    <text evidence="1">The sequence shown here is derived from an EMBL/GenBank/DDBJ whole genome shotgun (WGS) entry which is preliminary data.</text>
</comment>
<gene>
    <name evidence="1" type="ORF">H9716_11900</name>
</gene>
<protein>
    <submittedName>
        <fullName evidence="1">Uncharacterized protein</fullName>
    </submittedName>
</protein>
<evidence type="ECO:0000313" key="2">
    <source>
        <dbReference type="Proteomes" id="UP000886804"/>
    </source>
</evidence>
<dbReference type="EMBL" id="DWYS01000141">
    <property type="protein sequence ID" value="HJB08544.1"/>
    <property type="molecule type" value="Genomic_DNA"/>
</dbReference>
<organism evidence="1 2">
    <name type="scientific">Candidatus Enterocloster faecavium</name>
    <dbReference type="NCBI Taxonomy" id="2838560"/>
    <lineage>
        <taxon>Bacteria</taxon>
        <taxon>Bacillati</taxon>
        <taxon>Bacillota</taxon>
        <taxon>Clostridia</taxon>
        <taxon>Lachnospirales</taxon>
        <taxon>Lachnospiraceae</taxon>
        <taxon>Enterocloster</taxon>
    </lineage>
</organism>
<sequence length="109" mass="12648">MIKKFLQCSTTRERIELLSSTELKDWSDQDLAYVLEALGLEKKENESTIDKIARIEKYLADYKHDVEQKASMHCQEMDSIPEKESDKTLYEEKGLGHLMASAMAYQRTV</sequence>
<reference evidence="1" key="1">
    <citation type="journal article" date="2021" name="PeerJ">
        <title>Extensive microbial diversity within the chicken gut microbiome revealed by metagenomics and culture.</title>
        <authorList>
            <person name="Gilroy R."/>
            <person name="Ravi A."/>
            <person name="Getino M."/>
            <person name="Pursley I."/>
            <person name="Horton D.L."/>
            <person name="Alikhan N.F."/>
            <person name="Baker D."/>
            <person name="Gharbi K."/>
            <person name="Hall N."/>
            <person name="Watson M."/>
            <person name="Adriaenssens E.M."/>
            <person name="Foster-Nyarko E."/>
            <person name="Jarju S."/>
            <person name="Secka A."/>
            <person name="Antonio M."/>
            <person name="Oren A."/>
            <person name="Chaudhuri R.R."/>
            <person name="La Ragione R."/>
            <person name="Hildebrand F."/>
            <person name="Pallen M.J."/>
        </authorList>
    </citation>
    <scope>NUCLEOTIDE SEQUENCE</scope>
    <source>
        <strain evidence="1">CHK188-4685</strain>
    </source>
</reference>
<reference evidence="1" key="2">
    <citation type="submission" date="2021-04" db="EMBL/GenBank/DDBJ databases">
        <authorList>
            <person name="Gilroy R."/>
        </authorList>
    </citation>
    <scope>NUCLEOTIDE SEQUENCE</scope>
    <source>
        <strain evidence="1">CHK188-4685</strain>
    </source>
</reference>
<dbReference type="Proteomes" id="UP000886804">
    <property type="component" value="Unassembled WGS sequence"/>
</dbReference>
<dbReference type="AlphaFoldDB" id="A0A9D2L9M2"/>
<accession>A0A9D2L9M2</accession>
<name>A0A9D2L9M2_9FIRM</name>
<evidence type="ECO:0000313" key="1">
    <source>
        <dbReference type="EMBL" id="HJB08544.1"/>
    </source>
</evidence>
<proteinExistence type="predicted"/>